<feature type="transmembrane region" description="Helical" evidence="5">
    <location>
        <begin position="292"/>
        <end position="312"/>
    </location>
</feature>
<evidence type="ECO:0000259" key="6">
    <source>
        <dbReference type="Pfam" id="PF13515"/>
    </source>
</evidence>
<keyword evidence="8" id="KW-1185">Reference proteome</keyword>
<dbReference type="AlphaFoldDB" id="A0A239MT08"/>
<feature type="transmembrane region" description="Helical" evidence="5">
    <location>
        <begin position="171"/>
        <end position="200"/>
    </location>
</feature>
<evidence type="ECO:0000256" key="5">
    <source>
        <dbReference type="SAM" id="Phobius"/>
    </source>
</evidence>
<evidence type="ECO:0000256" key="1">
    <source>
        <dbReference type="ARBA" id="ARBA00004141"/>
    </source>
</evidence>
<feature type="transmembrane region" description="Helical" evidence="5">
    <location>
        <begin position="89"/>
        <end position="111"/>
    </location>
</feature>
<feature type="transmembrane region" description="Helical" evidence="5">
    <location>
        <begin position="212"/>
        <end position="230"/>
    </location>
</feature>
<proteinExistence type="predicted"/>
<keyword evidence="3 5" id="KW-1133">Transmembrane helix</keyword>
<dbReference type="InterPro" id="IPR049453">
    <property type="entry name" value="Memb_transporter_dom"/>
</dbReference>
<sequence>MLRVTGLRWEWNSAALGLVYALPASVVAYSDVSRGAAFAVGVIPAAIVGLAPTRRGRLRIAALGVLTGVPLLIGSLVSAVPWLAVATVFLLSLGAVLLARAVPAGAIALVLPLPMVAVGLSYGDLSTSLELAGLLVAGSAYAALVSLLWPTHDAIPAVPSEPPTIDYGVRLGAAAAIAAGVGFVFDLEHVGWATAAVLLVMRPGSEQTTLRTVGRVASVFVGAGAAVVLVGTDADAWVLSAAIAACVAGAAATHASRWYVTSAFTTFLALLLLLSPAPEDAGFRFTERLTETAVGVGLAWLFGVGLPAVLGFGPETSEPAPPAAPKRPSRPE</sequence>
<feature type="domain" description="Integral membrane bound transporter" evidence="6">
    <location>
        <begin position="177"/>
        <end position="302"/>
    </location>
</feature>
<feature type="transmembrane region" description="Helical" evidence="5">
    <location>
        <begin position="258"/>
        <end position="277"/>
    </location>
</feature>
<name>A0A239MT08_9NOCA</name>
<dbReference type="Proteomes" id="UP000198327">
    <property type="component" value="Unassembled WGS sequence"/>
</dbReference>
<keyword evidence="2 5" id="KW-0812">Transmembrane</keyword>
<evidence type="ECO:0000256" key="2">
    <source>
        <dbReference type="ARBA" id="ARBA00022692"/>
    </source>
</evidence>
<feature type="transmembrane region" description="Helical" evidence="5">
    <location>
        <begin position="131"/>
        <end position="151"/>
    </location>
</feature>
<keyword evidence="4 5" id="KW-0472">Membrane</keyword>
<gene>
    <name evidence="7" type="ORF">SAMN05421642_12230</name>
</gene>
<feature type="transmembrane region" description="Helical" evidence="5">
    <location>
        <begin position="12"/>
        <end position="29"/>
    </location>
</feature>
<reference evidence="8" key="1">
    <citation type="submission" date="2017-06" db="EMBL/GenBank/DDBJ databases">
        <authorList>
            <person name="Varghese N."/>
            <person name="Submissions S."/>
        </authorList>
    </citation>
    <scope>NUCLEOTIDE SEQUENCE [LARGE SCALE GENOMIC DNA]</scope>
    <source>
        <strain evidence="8">JCM 23211</strain>
    </source>
</reference>
<accession>A0A239MT08</accession>
<organism evidence="7 8">
    <name type="scientific">Rhodococcoides kyotonense</name>
    <dbReference type="NCBI Taxonomy" id="398843"/>
    <lineage>
        <taxon>Bacteria</taxon>
        <taxon>Bacillati</taxon>
        <taxon>Actinomycetota</taxon>
        <taxon>Actinomycetes</taxon>
        <taxon>Mycobacteriales</taxon>
        <taxon>Nocardiaceae</taxon>
        <taxon>Rhodococcoides</taxon>
    </lineage>
</organism>
<feature type="transmembrane region" description="Helical" evidence="5">
    <location>
        <begin position="60"/>
        <end position="83"/>
    </location>
</feature>
<evidence type="ECO:0000256" key="4">
    <source>
        <dbReference type="ARBA" id="ARBA00023136"/>
    </source>
</evidence>
<evidence type="ECO:0000313" key="7">
    <source>
        <dbReference type="EMBL" id="SNT45886.1"/>
    </source>
</evidence>
<protein>
    <submittedName>
        <fullName evidence="7">Fusaric acid resistance protein-like</fullName>
    </submittedName>
</protein>
<feature type="transmembrane region" description="Helical" evidence="5">
    <location>
        <begin position="236"/>
        <end position="253"/>
    </location>
</feature>
<evidence type="ECO:0000256" key="3">
    <source>
        <dbReference type="ARBA" id="ARBA00022989"/>
    </source>
</evidence>
<dbReference type="EMBL" id="FZOW01000022">
    <property type="protein sequence ID" value="SNT45886.1"/>
    <property type="molecule type" value="Genomic_DNA"/>
</dbReference>
<dbReference type="GO" id="GO:0016020">
    <property type="term" value="C:membrane"/>
    <property type="evidence" value="ECO:0007669"/>
    <property type="project" value="UniProtKB-SubCell"/>
</dbReference>
<dbReference type="Pfam" id="PF13515">
    <property type="entry name" value="FUSC_2"/>
    <property type="match status" value="1"/>
</dbReference>
<feature type="transmembrane region" description="Helical" evidence="5">
    <location>
        <begin position="35"/>
        <end position="53"/>
    </location>
</feature>
<comment type="subcellular location">
    <subcellularLocation>
        <location evidence="1">Membrane</location>
        <topology evidence="1">Multi-pass membrane protein</topology>
    </subcellularLocation>
</comment>
<evidence type="ECO:0000313" key="8">
    <source>
        <dbReference type="Proteomes" id="UP000198327"/>
    </source>
</evidence>